<comment type="similarity">
    <text evidence="1">Belongs to the AB hydrolase superfamily.</text>
</comment>
<dbReference type="Proteomes" id="UP000325003">
    <property type="component" value="Unassembled WGS sequence"/>
</dbReference>
<accession>A0A5B1LLH6</accession>
<evidence type="ECO:0000256" key="2">
    <source>
        <dbReference type="SAM" id="SignalP"/>
    </source>
</evidence>
<reference evidence="3 4" key="2">
    <citation type="submission" date="2019-09" db="EMBL/GenBank/DDBJ databases">
        <authorList>
            <person name="Jin C."/>
        </authorList>
    </citation>
    <scope>NUCLEOTIDE SEQUENCE [LARGE SCALE GENOMIC DNA]</scope>
    <source>
        <strain evidence="3 4">BN130099</strain>
    </source>
</reference>
<dbReference type="InterPro" id="IPR029058">
    <property type="entry name" value="AB_hydrolase_fold"/>
</dbReference>
<keyword evidence="2" id="KW-0732">Signal</keyword>
<comment type="caution">
    <text evidence="3">The sequence shown here is derived from an EMBL/GenBank/DDBJ whole genome shotgun (WGS) entry which is preliminary data.</text>
</comment>
<organism evidence="3 4">
    <name type="scientific">Nocardioides humilatus</name>
    <dbReference type="NCBI Taxonomy" id="2607660"/>
    <lineage>
        <taxon>Bacteria</taxon>
        <taxon>Bacillati</taxon>
        <taxon>Actinomycetota</taxon>
        <taxon>Actinomycetes</taxon>
        <taxon>Propionibacteriales</taxon>
        <taxon>Nocardioidaceae</taxon>
        <taxon>Nocardioides</taxon>
    </lineage>
</organism>
<reference evidence="3 4" key="1">
    <citation type="submission" date="2019-09" db="EMBL/GenBank/DDBJ databases">
        <title>Nocardioides panacisoli sp. nov., isolated from the soil of a ginseng field.</title>
        <authorList>
            <person name="Cho C."/>
        </authorList>
    </citation>
    <scope>NUCLEOTIDE SEQUENCE [LARGE SCALE GENOMIC DNA]</scope>
    <source>
        <strain evidence="3 4">BN130099</strain>
    </source>
</reference>
<dbReference type="RefSeq" id="WP_149727022.1">
    <property type="nucleotide sequence ID" value="NZ_VUJV01000001.1"/>
</dbReference>
<dbReference type="AlphaFoldDB" id="A0A5B1LLH6"/>
<sequence>MTWSPRRVLLAALCALTVVAAGTTSATADPADPAPPGYDAVADLAAMRDAYGRIIDSGGQLQNPAYLPALVKESTVVTTAQLLQQVADPTHLAVTPAVAVPGWNVGNPLRAGWAGTRGRMQQVSFTNRFGALLRGTLYAPLPGARDPYTGARLTGPYPGVIITPGSVGGSQGMYQWLAEDLAERGYLVLLFDVQGEGTSETLPHTGDPLFPFCNPFAPADGDPALGTNQMTPCPGVPFQQLANFTTGTVDAIDFFLSDANPWLGLWDSSPIPHPITPGRTTRLAIIGHSMGAAAVSYVQGYDDRVATVVALDKLQQAPNGVAGSVATTPVVPALALQAEYGFTVTPSFLSGGSSLVPAAGNPDPMRERASGFDGWRAHGLDTMLVVPHASTHLDFTDIPLVLPASRWGQALSSVYTQTWLGHYLQGTTPARALLAARFRYLEPVGHGRWKKVTLTRDALLSTRYCSAYSLDISGHVREDLDIVDVGC</sequence>
<keyword evidence="3" id="KW-0378">Hydrolase</keyword>
<dbReference type="GO" id="GO:0016787">
    <property type="term" value="F:hydrolase activity"/>
    <property type="evidence" value="ECO:0007669"/>
    <property type="project" value="UniProtKB-KW"/>
</dbReference>
<gene>
    <name evidence="3" type="ORF">F0U44_04565</name>
</gene>
<dbReference type="EMBL" id="VUJV01000001">
    <property type="protein sequence ID" value="KAA1421562.1"/>
    <property type="molecule type" value="Genomic_DNA"/>
</dbReference>
<feature type="chain" id="PRO_5039563849" evidence="2">
    <location>
        <begin position="21"/>
        <end position="487"/>
    </location>
</feature>
<feature type="signal peptide" evidence="2">
    <location>
        <begin position="1"/>
        <end position="20"/>
    </location>
</feature>
<evidence type="ECO:0000256" key="1">
    <source>
        <dbReference type="ARBA" id="ARBA00008645"/>
    </source>
</evidence>
<dbReference type="Gene3D" id="3.40.50.1820">
    <property type="entry name" value="alpha/beta hydrolase"/>
    <property type="match status" value="1"/>
</dbReference>
<dbReference type="InterPro" id="IPR050261">
    <property type="entry name" value="FrsA_esterase"/>
</dbReference>
<dbReference type="SUPFAM" id="SSF53474">
    <property type="entry name" value="alpha/beta-Hydrolases"/>
    <property type="match status" value="1"/>
</dbReference>
<evidence type="ECO:0000313" key="3">
    <source>
        <dbReference type="EMBL" id="KAA1421562.1"/>
    </source>
</evidence>
<proteinExistence type="inferred from homology"/>
<protein>
    <submittedName>
        <fullName evidence="3">Alpha/beta hydrolase</fullName>
    </submittedName>
</protein>
<name>A0A5B1LLH6_9ACTN</name>
<evidence type="ECO:0000313" key="4">
    <source>
        <dbReference type="Proteomes" id="UP000325003"/>
    </source>
</evidence>
<keyword evidence="4" id="KW-1185">Reference proteome</keyword>
<dbReference type="PANTHER" id="PTHR22946">
    <property type="entry name" value="DIENELACTONE HYDROLASE DOMAIN-CONTAINING PROTEIN-RELATED"/>
    <property type="match status" value="1"/>
</dbReference>